<organism evidence="2 3">
    <name type="scientific">Arcobacter defluvii</name>
    <dbReference type="NCBI Taxonomy" id="873191"/>
    <lineage>
        <taxon>Bacteria</taxon>
        <taxon>Pseudomonadati</taxon>
        <taxon>Campylobacterota</taxon>
        <taxon>Epsilonproteobacteria</taxon>
        <taxon>Campylobacterales</taxon>
        <taxon>Arcobacteraceae</taxon>
        <taxon>Arcobacter</taxon>
    </lineage>
</organism>
<dbReference type="GO" id="GO:0031177">
    <property type="term" value="F:phosphopantetheine binding"/>
    <property type="evidence" value="ECO:0007669"/>
    <property type="project" value="TreeGrafter"/>
</dbReference>
<dbReference type="InterPro" id="IPR010071">
    <property type="entry name" value="AA_adenyl_dom"/>
</dbReference>
<keyword evidence="2" id="KW-0436">Ligase</keyword>
<accession>A0AAE7BGR3</accession>
<evidence type="ECO:0000259" key="1">
    <source>
        <dbReference type="Pfam" id="PF00501"/>
    </source>
</evidence>
<sequence>MKTNILEYLENTVKTYPNKTAIIDEKGNISFKCLQKQSKNIASYLQLKNIDRNLPIGVFLPKSIEAIKSFLGIVYNGDFYVPLDIKNPISRVEAIIKKLEIKYVITNINSAKLLKDLNLNIEIILLDNIEIENEVGFNFTNYNLSIDTNPAYIINTSGSTGTPKGVVVSHKSIIDYIDWAIDTFKIDSSFKIGNQAPFIFDNSVLDIYLMLSTGATLNLIPENLFMFPVKLVDYLEKESINFIFWVPSIMANIVTLDLLKNRNLELRFVSFAGEVMPTKIMNYWKNYIPNALFVNLYGPTEITVDCTYFIVNRDFKDDEPLPIGFACKNTDILVLDQEDKLIIEANKIGELCVRGSSLALGYYNDPEKTALTFTQNPLNKAYPEKIYRTGDIVYYNEKGELIYKGRKDFQIKHMGYRIELGEIETAILAINGVDNACVLYDNENKNIVLIYESTMKNTQRDILLELHSKLPKYMLPTKFILLEAMPLNINGKIDRNRLKEFLV</sequence>
<dbReference type="PROSITE" id="PS00455">
    <property type="entry name" value="AMP_BINDING"/>
    <property type="match status" value="1"/>
</dbReference>
<dbReference type="InterPro" id="IPR020845">
    <property type="entry name" value="AMP-binding_CS"/>
</dbReference>
<dbReference type="NCBIfam" id="TIGR01733">
    <property type="entry name" value="AA-adenyl-dom"/>
    <property type="match status" value="1"/>
</dbReference>
<dbReference type="PANTHER" id="PTHR45527">
    <property type="entry name" value="NONRIBOSOMAL PEPTIDE SYNTHETASE"/>
    <property type="match status" value="1"/>
</dbReference>
<dbReference type="GO" id="GO:0005737">
    <property type="term" value="C:cytoplasm"/>
    <property type="evidence" value="ECO:0007669"/>
    <property type="project" value="TreeGrafter"/>
</dbReference>
<dbReference type="KEGG" id="adz:ADFLV_2823"/>
<name>A0AAE7BGR3_9BACT</name>
<dbReference type="RefSeq" id="WP_129010770.1">
    <property type="nucleotide sequence ID" value="NZ_CP053835.1"/>
</dbReference>
<dbReference type="EMBL" id="CP053835">
    <property type="protein sequence ID" value="QKF78793.1"/>
    <property type="molecule type" value="Genomic_DNA"/>
</dbReference>
<dbReference type="Pfam" id="PF00501">
    <property type="entry name" value="AMP-binding"/>
    <property type="match status" value="1"/>
</dbReference>
<dbReference type="Proteomes" id="UP000503313">
    <property type="component" value="Chromosome"/>
</dbReference>
<evidence type="ECO:0000313" key="2">
    <source>
        <dbReference type="EMBL" id="QKF78793.1"/>
    </source>
</evidence>
<dbReference type="GO" id="GO:0044550">
    <property type="term" value="P:secondary metabolite biosynthetic process"/>
    <property type="evidence" value="ECO:0007669"/>
    <property type="project" value="TreeGrafter"/>
</dbReference>
<proteinExistence type="predicted"/>
<dbReference type="Gene3D" id="3.30.300.30">
    <property type="match status" value="1"/>
</dbReference>
<reference evidence="2 3" key="1">
    <citation type="submission" date="2020-05" db="EMBL/GenBank/DDBJ databases">
        <title>Complete genome sequencing of Campylobacter and Arcobacter type strains.</title>
        <authorList>
            <person name="Miller W.G."/>
            <person name="Yee E."/>
        </authorList>
    </citation>
    <scope>NUCLEOTIDE SEQUENCE [LARGE SCALE GENOMIC DNA]</scope>
    <source>
        <strain evidence="2 3">LMG 25694</strain>
    </source>
</reference>
<evidence type="ECO:0000313" key="3">
    <source>
        <dbReference type="Proteomes" id="UP000503313"/>
    </source>
</evidence>
<feature type="domain" description="AMP-dependent synthetase/ligase" evidence="1">
    <location>
        <begin position="9"/>
        <end position="363"/>
    </location>
</feature>
<dbReference type="AlphaFoldDB" id="A0AAE7BGR3"/>
<dbReference type="GO" id="GO:0043041">
    <property type="term" value="P:amino acid activation for nonribosomal peptide biosynthetic process"/>
    <property type="evidence" value="ECO:0007669"/>
    <property type="project" value="TreeGrafter"/>
</dbReference>
<dbReference type="GO" id="GO:0016874">
    <property type="term" value="F:ligase activity"/>
    <property type="evidence" value="ECO:0007669"/>
    <property type="project" value="UniProtKB-KW"/>
</dbReference>
<keyword evidence="3" id="KW-1185">Reference proteome</keyword>
<dbReference type="InterPro" id="IPR042099">
    <property type="entry name" value="ANL_N_sf"/>
</dbReference>
<dbReference type="InterPro" id="IPR045851">
    <property type="entry name" value="AMP-bd_C_sf"/>
</dbReference>
<gene>
    <name evidence="2" type="ORF">ADFLV_2823</name>
</gene>
<dbReference type="PANTHER" id="PTHR45527:SF1">
    <property type="entry name" value="FATTY ACID SYNTHASE"/>
    <property type="match status" value="1"/>
</dbReference>
<dbReference type="InterPro" id="IPR000873">
    <property type="entry name" value="AMP-dep_synth/lig_dom"/>
</dbReference>
<dbReference type="Gene3D" id="3.40.50.12780">
    <property type="entry name" value="N-terminal domain of ligase-like"/>
    <property type="match status" value="1"/>
</dbReference>
<dbReference type="CDD" id="cd05930">
    <property type="entry name" value="A_NRPS"/>
    <property type="match status" value="1"/>
</dbReference>
<dbReference type="SUPFAM" id="SSF56801">
    <property type="entry name" value="Acetyl-CoA synthetase-like"/>
    <property type="match status" value="1"/>
</dbReference>
<protein>
    <submittedName>
        <fullName evidence="2">AMP-forming adenylation domain superfamily protein, putative D-alanine:D-alanyl carrier protein ligase</fullName>
    </submittedName>
</protein>